<reference evidence="1 2" key="1">
    <citation type="submission" date="2011-09" db="EMBL/GenBank/DDBJ databases">
        <authorList>
            <person name="Weinstock G."/>
            <person name="Sodergren E."/>
            <person name="Clifton S."/>
            <person name="Fulton L."/>
            <person name="Fulton B."/>
            <person name="Courtney L."/>
            <person name="Fronick C."/>
            <person name="Harrison M."/>
            <person name="Strong C."/>
            <person name="Farmer C."/>
            <person name="Delahaunty K."/>
            <person name="Markovic C."/>
            <person name="Hall O."/>
            <person name="Minx P."/>
            <person name="Tomlinson C."/>
            <person name="Mitreva M."/>
            <person name="Hou S."/>
            <person name="Chen J."/>
            <person name="Wollam A."/>
            <person name="Pepin K.H."/>
            <person name="Johnson M."/>
            <person name="Bhonagiri V."/>
            <person name="Zhang X."/>
            <person name="Suruliraj S."/>
            <person name="Warren W."/>
            <person name="Chinwalla A."/>
            <person name="Mardis E.R."/>
            <person name="Wilson R.K."/>
        </authorList>
    </citation>
    <scope>NUCLEOTIDE SEQUENCE [LARGE SCALE GENOMIC DNA]</scope>
    <source>
        <strain evidence="1 2">F0435</strain>
    </source>
</reference>
<protein>
    <submittedName>
        <fullName evidence="1">Uncharacterized protein</fullName>
    </submittedName>
</protein>
<sequence>MNDNYSDSLNEKKTKYKQGAQLRVNWTTVVPKAARGFERSNWLLLPPIRLILTANKG</sequence>
<evidence type="ECO:0000313" key="1">
    <source>
        <dbReference type="EMBL" id="EHO51792.1"/>
    </source>
</evidence>
<name>H1LFG7_9LACO</name>
<organism evidence="1 2">
    <name type="scientific">Lentilactobacillus kisonensis F0435</name>
    <dbReference type="NCBI Taxonomy" id="797516"/>
    <lineage>
        <taxon>Bacteria</taxon>
        <taxon>Bacillati</taxon>
        <taxon>Bacillota</taxon>
        <taxon>Bacilli</taxon>
        <taxon>Lactobacillales</taxon>
        <taxon>Lactobacillaceae</taxon>
        <taxon>Lentilactobacillus</taxon>
    </lineage>
</organism>
<dbReference type="EMBL" id="AGRJ01000129">
    <property type="protein sequence ID" value="EHO51792.1"/>
    <property type="molecule type" value="Genomic_DNA"/>
</dbReference>
<dbReference type="HOGENOM" id="CLU_2991025_0_0_9"/>
<dbReference type="STRING" id="797516.HMPREF9104_01343"/>
<dbReference type="AlphaFoldDB" id="H1LFG7"/>
<gene>
    <name evidence="1" type="ORF">HMPREF9104_01343</name>
</gene>
<comment type="caution">
    <text evidence="1">The sequence shown here is derived from an EMBL/GenBank/DDBJ whole genome shotgun (WGS) entry which is preliminary data.</text>
</comment>
<evidence type="ECO:0000313" key="2">
    <source>
        <dbReference type="Proteomes" id="UP000005025"/>
    </source>
</evidence>
<dbReference type="Proteomes" id="UP000005025">
    <property type="component" value="Unassembled WGS sequence"/>
</dbReference>
<accession>H1LFG7</accession>
<proteinExistence type="predicted"/>